<dbReference type="EC" id="3.1.1.1" evidence="2"/>
<reference evidence="2 3" key="1">
    <citation type="submission" date="2018-12" db="EMBL/GenBank/DDBJ databases">
        <authorList>
            <consortium name="Pathogen Informatics"/>
        </authorList>
    </citation>
    <scope>NUCLEOTIDE SEQUENCE [LARGE SCALE GENOMIC DNA]</scope>
    <source>
        <strain evidence="2 3">NCTC10485</strain>
    </source>
</reference>
<dbReference type="Proteomes" id="UP000282551">
    <property type="component" value="Chromosome"/>
</dbReference>
<name>A0A448IAC7_MYCCI</name>
<feature type="domain" description="AB hydrolase-1" evidence="1">
    <location>
        <begin position="69"/>
        <end position="296"/>
    </location>
</feature>
<dbReference type="InterPro" id="IPR050266">
    <property type="entry name" value="AB_hydrolase_sf"/>
</dbReference>
<evidence type="ECO:0000259" key="1">
    <source>
        <dbReference type="Pfam" id="PF12697"/>
    </source>
</evidence>
<accession>A0A448IAC7</accession>
<dbReference type="SUPFAM" id="SSF53474">
    <property type="entry name" value="alpha/beta-Hydrolases"/>
    <property type="match status" value="1"/>
</dbReference>
<dbReference type="InterPro" id="IPR000073">
    <property type="entry name" value="AB_hydrolase_1"/>
</dbReference>
<dbReference type="InterPro" id="IPR029058">
    <property type="entry name" value="AB_hydrolase_fold"/>
</dbReference>
<dbReference type="RefSeq" id="WP_126335075.1">
    <property type="nucleotide sequence ID" value="NZ_AP022604.1"/>
</dbReference>
<dbReference type="Pfam" id="PF12697">
    <property type="entry name" value="Abhydrolase_6"/>
    <property type="match status" value="1"/>
</dbReference>
<dbReference type="PANTHER" id="PTHR43798">
    <property type="entry name" value="MONOACYLGLYCEROL LIPASE"/>
    <property type="match status" value="1"/>
</dbReference>
<dbReference type="EMBL" id="LR134355">
    <property type="protein sequence ID" value="VEG49392.1"/>
    <property type="molecule type" value="Genomic_DNA"/>
</dbReference>
<dbReference type="AlphaFoldDB" id="A0A448IAC7"/>
<proteinExistence type="predicted"/>
<dbReference type="PANTHER" id="PTHR43798:SF33">
    <property type="entry name" value="HYDROLASE, PUTATIVE (AFU_ORTHOLOGUE AFUA_2G14860)-RELATED"/>
    <property type="match status" value="1"/>
</dbReference>
<protein>
    <submittedName>
        <fullName evidence="2">Carboxylesterase</fullName>
        <ecNumber evidence="2">3.1.1.1</ecNumber>
    </submittedName>
</protein>
<dbReference type="GO" id="GO:0106435">
    <property type="term" value="F:carboxylesterase activity"/>
    <property type="evidence" value="ECO:0007669"/>
    <property type="project" value="UniProtKB-EC"/>
</dbReference>
<evidence type="ECO:0000313" key="2">
    <source>
        <dbReference type="EMBL" id="VEG49392.1"/>
    </source>
</evidence>
<dbReference type="OrthoDB" id="5513277at2"/>
<dbReference type="Gene3D" id="3.40.50.1820">
    <property type="entry name" value="alpha/beta hydrolase"/>
    <property type="match status" value="1"/>
</dbReference>
<gene>
    <name evidence="2" type="primary">nap_2</name>
    <name evidence="2" type="ORF">NCTC10485_03700</name>
</gene>
<dbReference type="GO" id="GO:0016020">
    <property type="term" value="C:membrane"/>
    <property type="evidence" value="ECO:0007669"/>
    <property type="project" value="TreeGrafter"/>
</dbReference>
<keyword evidence="3" id="KW-1185">Reference proteome</keyword>
<organism evidence="2 3">
    <name type="scientific">Mycolicibacterium chitae</name>
    <name type="common">Mycobacterium chitae</name>
    <dbReference type="NCBI Taxonomy" id="1792"/>
    <lineage>
        <taxon>Bacteria</taxon>
        <taxon>Bacillati</taxon>
        <taxon>Actinomycetota</taxon>
        <taxon>Actinomycetes</taxon>
        <taxon>Mycobacteriales</taxon>
        <taxon>Mycobacteriaceae</taxon>
        <taxon>Mycolicibacterium</taxon>
    </lineage>
</organism>
<sequence length="306" mass="32915">MPPDLAVPAVNIGGDRELGHFRSAEGFEEYLRLYRAGMAALPPFTFQDVATTFGTVRTYRFGGPDGTPVLLLPGRNASTPMYGGNLPPLLAHRTVYCVDLLGEAGLSVQRRRITGAEDQAQWLDETLAGLGLDRVHLLGVSFGGWSATNAAARRPGRAESLALLDPVLTFARLPITTVLASVPMAVPGVPEALRRRALRWISGGAELEDAEPVASLIASGGRDFVLRTPIPRRIPDDRLRGLDIPVLALIAGRSVIHDAHRAAERARKVLARGQVELWPQASHAINGEYPDEIAEVASTFWAKTAG</sequence>
<keyword evidence="2" id="KW-0378">Hydrolase</keyword>
<evidence type="ECO:0000313" key="3">
    <source>
        <dbReference type="Proteomes" id="UP000282551"/>
    </source>
</evidence>